<accession>A0A345P8K8</accession>
<dbReference type="Proteomes" id="UP000253940">
    <property type="component" value="Chromosome"/>
</dbReference>
<dbReference type="AlphaFoldDB" id="A0A345P8K8"/>
<evidence type="ECO:0000313" key="1">
    <source>
        <dbReference type="EMBL" id="AXI03617.1"/>
    </source>
</evidence>
<name>A0A345P8K8_9GAMM</name>
<reference evidence="1 2" key="1">
    <citation type="submission" date="2018-07" db="EMBL/GenBank/DDBJ databases">
        <title>Genome sequencing of Moraxellaceae gen. HYN0046.</title>
        <authorList>
            <person name="Kim M."/>
            <person name="Yi H."/>
        </authorList>
    </citation>
    <scope>NUCLEOTIDE SEQUENCE [LARGE SCALE GENOMIC DNA]</scope>
    <source>
        <strain evidence="1 2">HYN0046</strain>
    </source>
</reference>
<dbReference type="KEGG" id="mbah:HYN46_12720"/>
<protein>
    <recommendedName>
        <fullName evidence="3">DUF3298 domain-containing protein</fullName>
    </recommendedName>
</protein>
<gene>
    <name evidence="1" type="ORF">HYN46_12720</name>
</gene>
<sequence>MKNYFILYMMPNCLTPIIRLITMKNKLILLFVVQILCLWQCAFADTDNPDVNYLKDKSRIESIVGGFYEGRFSDGTPFQMTLYYSKEDEKYSSYQYPRQLKGEAIGIRQSSFQGDSFTLSVIADDPNTEGKVLYKEEFVGTLSNDKKNASGIWTHTANQKKKTLNFSMQQISVYKEISVTHKSIYASRPLESYEVGFIDPTRPFKFSAVFPVFNDEKIDKRNLEDAAICDHDQECSNGIYILGYYNNLLSLSSEFWWYDAGSAHGHYSSLTRHYIWASGISQEVFLDHFLKFSPTCLAMLSNLVRKGLGEISGAKYFKITQQSYKQVKFLPSPLGLQFMFDVEEFGAYGEGTPPSVFLPKESIKQCLTYLPKSK</sequence>
<keyword evidence="2" id="KW-1185">Reference proteome</keyword>
<proteinExistence type="predicted"/>
<evidence type="ECO:0000313" key="2">
    <source>
        <dbReference type="Proteomes" id="UP000253940"/>
    </source>
</evidence>
<organism evidence="1 2">
    <name type="scientific">Aquirhabdus parva</name>
    <dbReference type="NCBI Taxonomy" id="2283318"/>
    <lineage>
        <taxon>Bacteria</taxon>
        <taxon>Pseudomonadati</taxon>
        <taxon>Pseudomonadota</taxon>
        <taxon>Gammaproteobacteria</taxon>
        <taxon>Moraxellales</taxon>
        <taxon>Moraxellaceae</taxon>
        <taxon>Aquirhabdus</taxon>
    </lineage>
</organism>
<dbReference type="EMBL" id="CP031222">
    <property type="protein sequence ID" value="AXI03617.1"/>
    <property type="molecule type" value="Genomic_DNA"/>
</dbReference>
<evidence type="ECO:0008006" key="3">
    <source>
        <dbReference type="Google" id="ProtNLM"/>
    </source>
</evidence>